<evidence type="ECO:0000313" key="7">
    <source>
        <dbReference type="EMBL" id="WQD36559.1"/>
    </source>
</evidence>
<proteinExistence type="inferred from homology"/>
<dbReference type="RefSeq" id="WP_114790185.1">
    <property type="nucleotide sequence ID" value="NZ_CP139960.1"/>
</dbReference>
<keyword evidence="8" id="KW-1185">Reference proteome</keyword>
<evidence type="ECO:0000256" key="3">
    <source>
        <dbReference type="ARBA" id="ARBA00012670"/>
    </source>
</evidence>
<dbReference type="Pfam" id="PF22847">
    <property type="entry name" value="BT_3657-like_N"/>
    <property type="match status" value="1"/>
</dbReference>
<sequence length="861" mass="95665">MKQLTALFLLCFFTITGKSQRAANRPDSAYLFAYSPERGNARTGLAFAWSNDGISWNAIGPEHYFVYSDYGTWGAQKKMLKPFLFAGDDGTWHLVWSLNANENVLAHAASPDLVYWGRQSYPQTSMGSNVADPVISSSSIGKYVVSWRSNANNANQAFSLATDFKTFASPQKINAGEYINKRVEAMVSGHKQTGTVHKVAFNRVEGLLNAQKNAQYQSTLLAESAATDHQRFAGLKPVDITLTPIRAKSKKISDLLVGAFFEDINYAADGGLYAELVQNRDFEYHPADKKYRDKNWNHQTAWRPGLGTLAIDSVSPVHPNNPHYAVLSYDLGKPVLVNEGFGGIAVKAGEKYDCSAFVRIPSAKAGQLTWRLSDKNGNILGTASMKIPAGTNWKKLSAVITANATVADASLELIFEQQGSIHLDMVSLFPQKTFKNRKNGLRADLAQALADMKPKFLRFPGGCVAHGDGIANIYRWKTTIGPLEARKPMRNMWNYHQTTGLGYYEYFQFCEDMGAEPLPVLAAGVPCQNSSDGGAGQQCGIPMADMDEYVQDILDLIEWANGDAKTTHWGRLRAASGHPKSFNLKYIGIGNEDLITDIFEERFTMIFNAIKKKYPEIKVVGTSGPFYEGTDYVEGWGIARKLGVDMIDEHYYVPPGWFIHNQDYYDKYDRNGSKVYLGEYASHLPGRPNNLETALSEALHLNNLERNGDVVAMSSYAPLFAKEGFTQWNPDLIYFTNTEVKLTPGYYVQHLYGNTPGDEYIPADLQYSGNDAGVIKRISTSIVKNTKTNELIIRAVNLLPVTTHIRLNLDDFSGNSKVQKTILTGNPADRKAKPLTSEIQLQANTPEILPPYSLTVWRIRL</sequence>
<dbReference type="SUPFAM" id="SSF51445">
    <property type="entry name" value="(Trans)glycosidases"/>
    <property type="match status" value="1"/>
</dbReference>
<dbReference type="InterPro" id="IPR017853">
    <property type="entry name" value="GH"/>
</dbReference>
<evidence type="ECO:0000256" key="1">
    <source>
        <dbReference type="ARBA" id="ARBA00001462"/>
    </source>
</evidence>
<comment type="similarity">
    <text evidence="2">Belongs to the glycosyl hydrolase 51 family.</text>
</comment>
<dbReference type="EMBL" id="CP139960">
    <property type="protein sequence ID" value="WQD36559.1"/>
    <property type="molecule type" value="Genomic_DNA"/>
</dbReference>
<dbReference type="Proteomes" id="UP001325680">
    <property type="component" value="Chromosome"/>
</dbReference>
<evidence type="ECO:0000256" key="4">
    <source>
        <dbReference type="ARBA" id="ARBA00022729"/>
    </source>
</evidence>
<gene>
    <name evidence="7" type="ORF">U0035_12865</name>
</gene>
<keyword evidence="5" id="KW-0378">Hydrolase</keyword>
<dbReference type="InterPro" id="IPR055133">
    <property type="entry name" value="BT_3657-like_N"/>
</dbReference>
<dbReference type="InterPro" id="IPR010720">
    <property type="entry name" value="Alpha-L-AF_C"/>
</dbReference>
<dbReference type="PANTHER" id="PTHR31776:SF26">
    <property type="entry name" value="SECRETED ARABINOSIDASE"/>
    <property type="match status" value="1"/>
</dbReference>
<dbReference type="PANTHER" id="PTHR31776">
    <property type="entry name" value="ALPHA-L-ARABINOFURANOSIDASE 1"/>
    <property type="match status" value="1"/>
</dbReference>
<dbReference type="Gene3D" id="3.20.20.80">
    <property type="entry name" value="Glycosidases"/>
    <property type="match status" value="1"/>
</dbReference>
<keyword evidence="4" id="KW-0732">Signal</keyword>
<dbReference type="InterPro" id="IPR023296">
    <property type="entry name" value="Glyco_hydro_beta-prop_sf"/>
</dbReference>
<dbReference type="SMART" id="SM00813">
    <property type="entry name" value="Alpha-L-AF_C"/>
    <property type="match status" value="1"/>
</dbReference>
<dbReference type="InterPro" id="IPR051563">
    <property type="entry name" value="Glycosyl_Hydrolase_51"/>
</dbReference>
<dbReference type="SUPFAM" id="SSF75005">
    <property type="entry name" value="Arabinanase/levansucrase/invertase"/>
    <property type="match status" value="1"/>
</dbReference>
<dbReference type="Pfam" id="PF06964">
    <property type="entry name" value="Alpha-L-AF_C"/>
    <property type="match status" value="1"/>
</dbReference>
<comment type="catalytic activity">
    <reaction evidence="1">
        <text>Hydrolysis of terminal non-reducing alpha-L-arabinofuranoside residues in alpha-L-arabinosides.</text>
        <dbReference type="EC" id="3.2.1.55"/>
    </reaction>
</comment>
<evidence type="ECO:0000313" key="8">
    <source>
        <dbReference type="Proteomes" id="UP001325680"/>
    </source>
</evidence>
<evidence type="ECO:0000256" key="2">
    <source>
        <dbReference type="ARBA" id="ARBA00007186"/>
    </source>
</evidence>
<name>A0ABZ0W1G0_9BACT</name>
<protein>
    <recommendedName>
        <fullName evidence="3">non-reducing end alpha-L-arabinofuranosidase</fullName>
        <ecNumber evidence="3">3.2.1.55</ecNumber>
    </recommendedName>
</protein>
<organism evidence="7 8">
    <name type="scientific">Niabella yanshanensis</name>
    <dbReference type="NCBI Taxonomy" id="577386"/>
    <lineage>
        <taxon>Bacteria</taxon>
        <taxon>Pseudomonadati</taxon>
        <taxon>Bacteroidota</taxon>
        <taxon>Chitinophagia</taxon>
        <taxon>Chitinophagales</taxon>
        <taxon>Chitinophagaceae</taxon>
        <taxon>Niabella</taxon>
    </lineage>
</organism>
<evidence type="ECO:0000256" key="5">
    <source>
        <dbReference type="ARBA" id="ARBA00022801"/>
    </source>
</evidence>
<dbReference type="EC" id="3.2.1.55" evidence="3"/>
<dbReference type="Pfam" id="PF22848">
    <property type="entry name" value="ASD1_dom"/>
    <property type="match status" value="1"/>
</dbReference>
<evidence type="ECO:0000259" key="6">
    <source>
        <dbReference type="SMART" id="SM00813"/>
    </source>
</evidence>
<reference evidence="7 8" key="1">
    <citation type="submission" date="2023-12" db="EMBL/GenBank/DDBJ databases">
        <title>Genome sequencing and assembly of bacterial species from a model synthetic community.</title>
        <authorList>
            <person name="Hogle S.L."/>
        </authorList>
    </citation>
    <scope>NUCLEOTIDE SEQUENCE [LARGE SCALE GENOMIC DNA]</scope>
    <source>
        <strain evidence="7 8">HAMBI_3031</strain>
    </source>
</reference>
<dbReference type="InterPro" id="IPR055235">
    <property type="entry name" value="ASD1_cat"/>
</dbReference>
<accession>A0ABZ0W1G0</accession>
<dbReference type="Gene3D" id="2.115.10.20">
    <property type="entry name" value="Glycosyl hydrolase domain, family 43"/>
    <property type="match status" value="1"/>
</dbReference>
<feature type="domain" description="Alpha-L-arabinofuranosidase C-terminal" evidence="6">
    <location>
        <begin position="678"/>
        <end position="853"/>
    </location>
</feature>